<keyword evidence="3" id="KW-1185">Reference proteome</keyword>
<feature type="region of interest" description="Disordered" evidence="1">
    <location>
        <begin position="33"/>
        <end position="79"/>
    </location>
</feature>
<protein>
    <submittedName>
        <fullName evidence="2">Uncharacterized protein</fullName>
    </submittedName>
</protein>
<reference evidence="2" key="2">
    <citation type="submission" date="2021-02" db="EMBL/GenBank/DDBJ databases">
        <authorList>
            <person name="Kimball J.A."/>
            <person name="Haas M.W."/>
            <person name="Macchietto M."/>
            <person name="Kono T."/>
            <person name="Duquette J."/>
            <person name="Shao M."/>
        </authorList>
    </citation>
    <scope>NUCLEOTIDE SEQUENCE</scope>
    <source>
        <tissue evidence="2">Fresh leaf tissue</tissue>
    </source>
</reference>
<evidence type="ECO:0000313" key="2">
    <source>
        <dbReference type="EMBL" id="KAG8049907.1"/>
    </source>
</evidence>
<reference evidence="2" key="1">
    <citation type="journal article" date="2021" name="bioRxiv">
        <title>Whole Genome Assembly and Annotation of Northern Wild Rice, Zizania palustris L., Supports a Whole Genome Duplication in the Zizania Genus.</title>
        <authorList>
            <person name="Haas M."/>
            <person name="Kono T."/>
            <person name="Macchietto M."/>
            <person name="Millas R."/>
            <person name="McGilp L."/>
            <person name="Shao M."/>
            <person name="Duquette J."/>
            <person name="Hirsch C.N."/>
            <person name="Kimball J."/>
        </authorList>
    </citation>
    <scope>NUCLEOTIDE SEQUENCE</scope>
    <source>
        <tissue evidence="2">Fresh leaf tissue</tissue>
    </source>
</reference>
<dbReference type="AlphaFoldDB" id="A0A8J5UYA8"/>
<dbReference type="Proteomes" id="UP000729402">
    <property type="component" value="Unassembled WGS sequence"/>
</dbReference>
<sequence length="79" mass="8114">MCGTRCSNVVPTAHYVDHLVGTAWRDAARGAWRRGVGDDEGGAQGGVNSSDGGGGTTTETTAMESCADEEGQVGEKGRR</sequence>
<gene>
    <name evidence="2" type="ORF">GUJ93_ZPchr0009g2150</name>
</gene>
<evidence type="ECO:0000256" key="1">
    <source>
        <dbReference type="SAM" id="MobiDB-lite"/>
    </source>
</evidence>
<proteinExistence type="predicted"/>
<accession>A0A8J5UYA8</accession>
<organism evidence="2 3">
    <name type="scientific">Zizania palustris</name>
    <name type="common">Northern wild rice</name>
    <dbReference type="NCBI Taxonomy" id="103762"/>
    <lineage>
        <taxon>Eukaryota</taxon>
        <taxon>Viridiplantae</taxon>
        <taxon>Streptophyta</taxon>
        <taxon>Embryophyta</taxon>
        <taxon>Tracheophyta</taxon>
        <taxon>Spermatophyta</taxon>
        <taxon>Magnoliopsida</taxon>
        <taxon>Liliopsida</taxon>
        <taxon>Poales</taxon>
        <taxon>Poaceae</taxon>
        <taxon>BOP clade</taxon>
        <taxon>Oryzoideae</taxon>
        <taxon>Oryzeae</taxon>
        <taxon>Zizaniinae</taxon>
        <taxon>Zizania</taxon>
    </lineage>
</organism>
<comment type="caution">
    <text evidence="2">The sequence shown here is derived from an EMBL/GenBank/DDBJ whole genome shotgun (WGS) entry which is preliminary data.</text>
</comment>
<dbReference type="EMBL" id="JAAALK010000289">
    <property type="protein sequence ID" value="KAG8049907.1"/>
    <property type="molecule type" value="Genomic_DNA"/>
</dbReference>
<evidence type="ECO:0000313" key="3">
    <source>
        <dbReference type="Proteomes" id="UP000729402"/>
    </source>
</evidence>
<name>A0A8J5UYA8_ZIZPA</name>